<evidence type="ECO:0000259" key="25">
    <source>
        <dbReference type="PROSITE" id="PS50113"/>
    </source>
</evidence>
<dbReference type="Gene3D" id="1.20.120.160">
    <property type="entry name" value="HPT domain"/>
    <property type="match status" value="1"/>
</dbReference>
<dbReference type="InterPro" id="IPR001789">
    <property type="entry name" value="Sig_transdc_resp-reg_receiver"/>
</dbReference>
<dbReference type="NCBIfam" id="TIGR00229">
    <property type="entry name" value="sensory_box"/>
    <property type="match status" value="2"/>
</dbReference>
<evidence type="ECO:0000256" key="15">
    <source>
        <dbReference type="ARBA" id="ARBA00059827"/>
    </source>
</evidence>
<evidence type="ECO:0000313" key="28">
    <source>
        <dbReference type="Proteomes" id="UP000469125"/>
    </source>
</evidence>
<proteinExistence type="inferred from homology"/>
<dbReference type="PROSITE" id="PS50112">
    <property type="entry name" value="PAS"/>
    <property type="match status" value="1"/>
</dbReference>
<dbReference type="FunFam" id="3.30.450.20:FF:000060">
    <property type="entry name" value="Sensor protein FixL"/>
    <property type="match status" value="1"/>
</dbReference>
<evidence type="ECO:0000256" key="9">
    <source>
        <dbReference type="ARBA" id="ARBA00022741"/>
    </source>
</evidence>
<evidence type="ECO:0000256" key="14">
    <source>
        <dbReference type="ARBA" id="ARBA00023136"/>
    </source>
</evidence>
<feature type="domain" description="Response regulatory" evidence="23">
    <location>
        <begin position="522"/>
        <end position="641"/>
    </location>
</feature>
<keyword evidence="12" id="KW-1133">Transmembrane helix</keyword>
<dbReference type="InterPro" id="IPR036641">
    <property type="entry name" value="HPT_dom_sf"/>
</dbReference>
<feature type="modified residue" description="4-aspartylphosphate" evidence="21">
    <location>
        <position position="720"/>
    </location>
</feature>
<name>A0A6N8FIM1_9BACI</name>
<dbReference type="InterPro" id="IPR004358">
    <property type="entry name" value="Sig_transdc_His_kin-like_C"/>
</dbReference>
<feature type="domain" description="PAC" evidence="25">
    <location>
        <begin position="89"/>
        <end position="139"/>
    </location>
</feature>
<protein>
    <recommendedName>
        <fullName evidence="19">Circadian input-output histidine kinase CikA</fullName>
        <ecNumber evidence="4">2.7.13.3</ecNumber>
    </recommendedName>
    <alternativeName>
        <fullName evidence="18">Sensor protein FixL</fullName>
    </alternativeName>
    <alternativeName>
        <fullName evidence="17">Sensory/regulatory protein RpfC</fullName>
    </alternativeName>
</protein>
<feature type="domain" description="Histidine kinase" evidence="22">
    <location>
        <begin position="280"/>
        <end position="501"/>
    </location>
</feature>
<organism evidence="27 28">
    <name type="scientific">Ornithinibacillus caprae</name>
    <dbReference type="NCBI Taxonomy" id="2678566"/>
    <lineage>
        <taxon>Bacteria</taxon>
        <taxon>Bacillati</taxon>
        <taxon>Bacillota</taxon>
        <taxon>Bacilli</taxon>
        <taxon>Bacillales</taxon>
        <taxon>Bacillaceae</taxon>
        <taxon>Ornithinibacillus</taxon>
    </lineage>
</organism>
<dbReference type="InterPro" id="IPR003661">
    <property type="entry name" value="HisK_dim/P_dom"/>
</dbReference>
<dbReference type="SMART" id="SM00086">
    <property type="entry name" value="PAC"/>
    <property type="match status" value="2"/>
</dbReference>
<accession>A0A6N8FIM1</accession>
<dbReference type="Pfam" id="PF00072">
    <property type="entry name" value="Response_reg"/>
    <property type="match status" value="2"/>
</dbReference>
<dbReference type="PROSITE" id="PS50110">
    <property type="entry name" value="RESPONSE_REGULATORY"/>
    <property type="match status" value="2"/>
</dbReference>
<dbReference type="SUPFAM" id="SSF52172">
    <property type="entry name" value="CheY-like"/>
    <property type="match status" value="2"/>
</dbReference>
<dbReference type="SMART" id="SM00448">
    <property type="entry name" value="REC"/>
    <property type="match status" value="2"/>
</dbReference>
<keyword evidence="14" id="KW-0472">Membrane</keyword>
<evidence type="ECO:0000259" key="23">
    <source>
        <dbReference type="PROSITE" id="PS50110"/>
    </source>
</evidence>
<comment type="subunit">
    <text evidence="16">At low DSF concentrations, interacts with RpfF.</text>
</comment>
<dbReference type="GO" id="GO:0005524">
    <property type="term" value="F:ATP binding"/>
    <property type="evidence" value="ECO:0007669"/>
    <property type="project" value="UniProtKB-KW"/>
</dbReference>
<evidence type="ECO:0000256" key="4">
    <source>
        <dbReference type="ARBA" id="ARBA00012438"/>
    </source>
</evidence>
<dbReference type="InterPro" id="IPR036097">
    <property type="entry name" value="HisK_dim/P_sf"/>
</dbReference>
<dbReference type="GO" id="GO:0005886">
    <property type="term" value="C:plasma membrane"/>
    <property type="evidence" value="ECO:0007669"/>
    <property type="project" value="UniProtKB-SubCell"/>
</dbReference>
<dbReference type="EC" id="2.7.13.3" evidence="4"/>
<evidence type="ECO:0000256" key="3">
    <source>
        <dbReference type="ARBA" id="ARBA00006402"/>
    </source>
</evidence>
<keyword evidence="13" id="KW-0902">Two-component regulatory system</keyword>
<keyword evidence="6 21" id="KW-0597">Phosphoprotein</keyword>
<dbReference type="InterPro" id="IPR035965">
    <property type="entry name" value="PAS-like_dom_sf"/>
</dbReference>
<evidence type="ECO:0000256" key="2">
    <source>
        <dbReference type="ARBA" id="ARBA00004651"/>
    </source>
</evidence>
<dbReference type="SMART" id="SM00388">
    <property type="entry name" value="HisKA"/>
    <property type="match status" value="1"/>
</dbReference>
<dbReference type="InterPro" id="IPR000700">
    <property type="entry name" value="PAS-assoc_C"/>
</dbReference>
<dbReference type="InterPro" id="IPR001610">
    <property type="entry name" value="PAC"/>
</dbReference>
<dbReference type="CDD" id="cd00088">
    <property type="entry name" value="HPT"/>
    <property type="match status" value="1"/>
</dbReference>
<dbReference type="Pfam" id="PF13426">
    <property type="entry name" value="PAS_9"/>
    <property type="match status" value="1"/>
</dbReference>
<dbReference type="Proteomes" id="UP000469125">
    <property type="component" value="Unassembled WGS sequence"/>
</dbReference>
<dbReference type="InterPro" id="IPR003594">
    <property type="entry name" value="HATPase_dom"/>
</dbReference>
<evidence type="ECO:0000256" key="10">
    <source>
        <dbReference type="ARBA" id="ARBA00022777"/>
    </source>
</evidence>
<dbReference type="AlphaFoldDB" id="A0A6N8FIM1"/>
<feature type="domain" description="PAS" evidence="24">
    <location>
        <begin position="12"/>
        <end position="82"/>
    </location>
</feature>
<keyword evidence="7" id="KW-0808">Transferase</keyword>
<evidence type="ECO:0000256" key="6">
    <source>
        <dbReference type="ARBA" id="ARBA00022553"/>
    </source>
</evidence>
<evidence type="ECO:0000256" key="7">
    <source>
        <dbReference type="ARBA" id="ARBA00022679"/>
    </source>
</evidence>
<comment type="caution">
    <text evidence="27">The sequence shown here is derived from an EMBL/GenBank/DDBJ whole genome shotgun (WGS) entry which is preliminary data.</text>
</comment>
<dbReference type="InterPro" id="IPR000014">
    <property type="entry name" value="PAS"/>
</dbReference>
<keyword evidence="10" id="KW-0418">Kinase</keyword>
<evidence type="ECO:0000256" key="5">
    <source>
        <dbReference type="ARBA" id="ARBA00022475"/>
    </source>
</evidence>
<comment type="subcellular location">
    <subcellularLocation>
        <location evidence="2">Cell membrane</location>
        <topology evidence="2">Multi-pass membrane protein</topology>
    </subcellularLocation>
</comment>
<dbReference type="PANTHER" id="PTHR45339">
    <property type="entry name" value="HYBRID SIGNAL TRANSDUCTION HISTIDINE KINASE J"/>
    <property type="match status" value="1"/>
</dbReference>
<dbReference type="Pfam" id="PF02518">
    <property type="entry name" value="HATPase_c"/>
    <property type="match status" value="1"/>
</dbReference>
<dbReference type="SMART" id="SM00091">
    <property type="entry name" value="PAS"/>
    <property type="match status" value="1"/>
</dbReference>
<dbReference type="CDD" id="cd00130">
    <property type="entry name" value="PAS"/>
    <property type="match status" value="1"/>
</dbReference>
<dbReference type="Pfam" id="PF00512">
    <property type="entry name" value="HisKA"/>
    <property type="match status" value="1"/>
</dbReference>
<feature type="modified residue" description="Phosphohistidine" evidence="20">
    <location>
        <position position="863"/>
    </location>
</feature>
<dbReference type="FunFam" id="1.10.287.130:FF:000002">
    <property type="entry name" value="Two-component osmosensing histidine kinase"/>
    <property type="match status" value="1"/>
</dbReference>
<dbReference type="CDD" id="cd16922">
    <property type="entry name" value="HATPase_EvgS-ArcB-TorS-like"/>
    <property type="match status" value="1"/>
</dbReference>
<evidence type="ECO:0000256" key="13">
    <source>
        <dbReference type="ARBA" id="ARBA00023012"/>
    </source>
</evidence>
<dbReference type="SUPFAM" id="SSF47226">
    <property type="entry name" value="Histidine-containing phosphotransfer domain, HPT domain"/>
    <property type="match status" value="1"/>
</dbReference>
<evidence type="ECO:0000256" key="19">
    <source>
        <dbReference type="ARBA" id="ARBA00074306"/>
    </source>
</evidence>
<dbReference type="InterPro" id="IPR036890">
    <property type="entry name" value="HATPase_C_sf"/>
</dbReference>
<dbReference type="Pfam" id="PF01627">
    <property type="entry name" value="Hpt"/>
    <property type="match status" value="1"/>
</dbReference>
<dbReference type="EMBL" id="WOCA01000004">
    <property type="protein sequence ID" value="MUK88114.1"/>
    <property type="molecule type" value="Genomic_DNA"/>
</dbReference>
<gene>
    <name evidence="27" type="ORF">GMD78_06865</name>
</gene>
<evidence type="ECO:0000256" key="21">
    <source>
        <dbReference type="PROSITE-ProRule" id="PRU00169"/>
    </source>
</evidence>
<evidence type="ECO:0000313" key="27">
    <source>
        <dbReference type="EMBL" id="MUK88114.1"/>
    </source>
</evidence>
<dbReference type="PANTHER" id="PTHR45339:SF1">
    <property type="entry name" value="HYBRID SIGNAL TRANSDUCTION HISTIDINE KINASE J"/>
    <property type="match status" value="1"/>
</dbReference>
<comment type="similarity">
    <text evidence="3">In the N-terminal section; belongs to the phytochrome family.</text>
</comment>
<dbReference type="InterPro" id="IPR011006">
    <property type="entry name" value="CheY-like_superfamily"/>
</dbReference>
<dbReference type="Gene3D" id="3.40.50.2300">
    <property type="match status" value="2"/>
</dbReference>
<evidence type="ECO:0000256" key="8">
    <source>
        <dbReference type="ARBA" id="ARBA00022692"/>
    </source>
</evidence>
<evidence type="ECO:0000256" key="11">
    <source>
        <dbReference type="ARBA" id="ARBA00022840"/>
    </source>
</evidence>
<dbReference type="PROSITE" id="PS50109">
    <property type="entry name" value="HIS_KIN"/>
    <property type="match status" value="1"/>
</dbReference>
<sequence>MKNESHKQLTEREQIAELVIDNVVDAIITINRNGIIGSFNPAAEKIFGYKANEVIGKTVNNLMPEPYKSEHDSYIDNYVHMGKAKIIGIGREVTGKRKDGSTFPMNLAVSKFFIGEDIHFVGIVQDITERKETEAALEKALRDNFNHTVKNLQNLIFKVKQINDEYLYTLSEGKAAQAIGMTTETIRNKKNSDILPEHLVDEIDTYFQKAFNGEHINYELSFEGKFFFISLSPIIENGVVTELVGSGIDITDRKKMEKALEIARDQALEASELKSQFLANMSHEIRTPMNGIIGTVDLLRDTPLNKEQQEYSNIIYDSSQALLTIIDDILDFSKMEAGKMNIEQIPFQPTSLVEGMAEILLARAHRKRVSLMTFVDPAIPPILLGDPGRLRQILLNLSDNAIKFTEQGNVVVRAILGKKSNHQVIIHFAVIDTGIGMSDEEQARLFQPFVQTDGSTTRKYGGTGLGLAISKKLIELMGGEIGVESEKHKGSTFWFNIPFDIPEKYEKETITVPTDFTLESFRILIINDHPDEREILESYLNSWGIKYKTIENEIDALAELQQAAINHKPYKVAIVNLTNPDMEYDAFIKIMKQNIHLTSLKVLLLTDFNSKSRLREITGYDAILTKPIKQSQLFDSIINVVSSTMERPSISKSEHDIILSDEHSTPKGKQTILLVEDNPVNKKVAIFQLKKLGYTVESVTNGKDAIKKLTTYNYDAILMDVQMPEMDGIEATKEIRNNPSILQKDVPIIAVTANALPSDKEKYLAAGMNDYLSKPVRLDKMRVILEKWVKKEESQIDSQIRNKDLTDVTTVPIQLEKLTSSYEDKEMIKELLELFIETAPSLIESTKKELDHGNIMKARESIHGLKGSAAVIEAASFVQLCVEIEKEMKHANWSSVNSLISNLEVELAKIKRFFSDQMDFN</sequence>
<dbReference type="SUPFAM" id="SSF55874">
    <property type="entry name" value="ATPase domain of HSP90 chaperone/DNA topoisomerase II/histidine kinase"/>
    <property type="match status" value="1"/>
</dbReference>
<comment type="caution">
    <text evidence="21">Lacks conserved residue(s) required for the propagation of feature annotation.</text>
</comment>
<keyword evidence="9" id="KW-0547">Nucleotide-binding</keyword>
<evidence type="ECO:0000256" key="12">
    <source>
        <dbReference type="ARBA" id="ARBA00022989"/>
    </source>
</evidence>
<keyword evidence="8" id="KW-0812">Transmembrane</keyword>
<dbReference type="PROSITE" id="PS50894">
    <property type="entry name" value="HPT"/>
    <property type="match status" value="1"/>
</dbReference>
<keyword evidence="11" id="KW-0067">ATP-binding</keyword>
<evidence type="ECO:0000256" key="17">
    <source>
        <dbReference type="ARBA" id="ARBA00068150"/>
    </source>
</evidence>
<dbReference type="CDD" id="cd00082">
    <property type="entry name" value="HisKA"/>
    <property type="match status" value="1"/>
</dbReference>
<dbReference type="SUPFAM" id="SSF47384">
    <property type="entry name" value="Homodimeric domain of signal transducing histidine kinase"/>
    <property type="match status" value="1"/>
</dbReference>
<dbReference type="CDD" id="cd17546">
    <property type="entry name" value="REC_hyHK_CKI1_RcsC-like"/>
    <property type="match status" value="1"/>
</dbReference>
<evidence type="ECO:0000256" key="20">
    <source>
        <dbReference type="PROSITE-ProRule" id="PRU00110"/>
    </source>
</evidence>
<dbReference type="Gene3D" id="3.30.450.20">
    <property type="entry name" value="PAS domain"/>
    <property type="match status" value="2"/>
</dbReference>
<dbReference type="GO" id="GO:0000155">
    <property type="term" value="F:phosphorelay sensor kinase activity"/>
    <property type="evidence" value="ECO:0007669"/>
    <property type="project" value="InterPro"/>
</dbReference>
<dbReference type="Gene3D" id="1.10.287.130">
    <property type="match status" value="1"/>
</dbReference>
<dbReference type="Gene3D" id="3.30.565.10">
    <property type="entry name" value="Histidine kinase-like ATPase, C-terminal domain"/>
    <property type="match status" value="1"/>
</dbReference>
<evidence type="ECO:0000259" key="22">
    <source>
        <dbReference type="PROSITE" id="PS50109"/>
    </source>
</evidence>
<dbReference type="PRINTS" id="PR00344">
    <property type="entry name" value="BCTRLSENSOR"/>
</dbReference>
<keyword evidence="5" id="KW-1003">Cell membrane</keyword>
<feature type="domain" description="Response regulatory" evidence="23">
    <location>
        <begin position="671"/>
        <end position="789"/>
    </location>
</feature>
<reference evidence="27 28" key="1">
    <citation type="submission" date="2019-11" db="EMBL/GenBank/DDBJ databases">
        <authorList>
            <person name="Li X."/>
        </authorList>
    </citation>
    <scope>NUCLEOTIDE SEQUENCE [LARGE SCALE GENOMIC DNA]</scope>
    <source>
        <strain evidence="27 28">L9</strain>
    </source>
</reference>
<evidence type="ECO:0000256" key="18">
    <source>
        <dbReference type="ARBA" id="ARBA00070616"/>
    </source>
</evidence>
<evidence type="ECO:0000256" key="1">
    <source>
        <dbReference type="ARBA" id="ARBA00000085"/>
    </source>
</evidence>
<dbReference type="CDD" id="cd00156">
    <property type="entry name" value="REC"/>
    <property type="match status" value="1"/>
</dbReference>
<dbReference type="SMART" id="SM00387">
    <property type="entry name" value="HATPase_c"/>
    <property type="match status" value="1"/>
</dbReference>
<evidence type="ECO:0000259" key="26">
    <source>
        <dbReference type="PROSITE" id="PS50894"/>
    </source>
</evidence>
<dbReference type="FunFam" id="3.30.565.10:FF:000010">
    <property type="entry name" value="Sensor histidine kinase RcsC"/>
    <property type="match status" value="1"/>
</dbReference>
<dbReference type="InterPro" id="IPR005467">
    <property type="entry name" value="His_kinase_dom"/>
</dbReference>
<comment type="function">
    <text evidence="15">Putative oxygen sensor; modulates the activity of FixJ, a transcriptional activator of nitrogen fixation fixK gene. FixL probably acts as a kinase that phosphorylates FixJ.</text>
</comment>
<dbReference type="PROSITE" id="PS50113">
    <property type="entry name" value="PAC"/>
    <property type="match status" value="1"/>
</dbReference>
<dbReference type="RefSeq" id="WP_155668106.1">
    <property type="nucleotide sequence ID" value="NZ_WOCA01000004.1"/>
</dbReference>
<evidence type="ECO:0000256" key="16">
    <source>
        <dbReference type="ARBA" id="ARBA00064003"/>
    </source>
</evidence>
<feature type="domain" description="HPt" evidence="26">
    <location>
        <begin position="824"/>
        <end position="917"/>
    </location>
</feature>
<evidence type="ECO:0000259" key="24">
    <source>
        <dbReference type="PROSITE" id="PS50112"/>
    </source>
</evidence>
<comment type="catalytic activity">
    <reaction evidence="1">
        <text>ATP + protein L-histidine = ADP + protein N-phospho-L-histidine.</text>
        <dbReference type="EC" id="2.7.13.3"/>
    </reaction>
</comment>
<dbReference type="SUPFAM" id="SSF55785">
    <property type="entry name" value="PYP-like sensor domain (PAS domain)"/>
    <property type="match status" value="2"/>
</dbReference>
<keyword evidence="28" id="KW-1185">Reference proteome</keyword>
<dbReference type="InterPro" id="IPR008207">
    <property type="entry name" value="Sig_transdc_His_kin_Hpt_dom"/>
</dbReference>